<sequence>MTVAFFSGKRRRAAAALGAVSAGLLTLSACDKPTPLATMTVGSSSVSSEATCKGDGKAIPTDEIEECLADIESAKTLGYERGATLRLGVEPEVVEDGKKWVVTLDGNPITEASDQTYRSFPNADVFSTGGTGAPAKTKTIGIIQFNEKDQPLSIWTFKLDLD</sequence>
<evidence type="ECO:0000313" key="1">
    <source>
        <dbReference type="EMBL" id="MDH2389644.1"/>
    </source>
</evidence>
<dbReference type="Proteomes" id="UP001223144">
    <property type="component" value="Unassembled WGS sequence"/>
</dbReference>
<accession>A0ABT6HP19</accession>
<keyword evidence="2" id="KW-1185">Reference proteome</keyword>
<dbReference type="EMBL" id="JARWBG010000012">
    <property type="protein sequence ID" value="MDH2389644.1"/>
    <property type="molecule type" value="Genomic_DNA"/>
</dbReference>
<name>A0ABT6HP19_9ACTN</name>
<comment type="caution">
    <text evidence="1">The sequence shown here is derived from an EMBL/GenBank/DDBJ whole genome shotgun (WGS) entry which is preliminary data.</text>
</comment>
<evidence type="ECO:0000313" key="2">
    <source>
        <dbReference type="Proteomes" id="UP001223144"/>
    </source>
</evidence>
<proteinExistence type="predicted"/>
<reference evidence="1 2" key="1">
    <citation type="submission" date="2023-04" db="EMBL/GenBank/DDBJ databases">
        <title>Streptomyces chengmaiensis sp. nov. isolated from the stem of mangrove plant in Hainan.</title>
        <authorList>
            <person name="Huang X."/>
            <person name="Zhou S."/>
            <person name="Chu X."/>
            <person name="Xie Y."/>
            <person name="Lin Y."/>
        </authorList>
    </citation>
    <scope>NUCLEOTIDE SEQUENCE [LARGE SCALE GENOMIC DNA]</scope>
    <source>
        <strain evidence="1 2">HNM0663</strain>
    </source>
</reference>
<dbReference type="RefSeq" id="WP_279927969.1">
    <property type="nucleotide sequence ID" value="NZ_JARWBG010000012.1"/>
</dbReference>
<organism evidence="1 2">
    <name type="scientific">Streptomyces chengmaiensis</name>
    <dbReference type="NCBI Taxonomy" id="3040919"/>
    <lineage>
        <taxon>Bacteria</taxon>
        <taxon>Bacillati</taxon>
        <taxon>Actinomycetota</taxon>
        <taxon>Actinomycetes</taxon>
        <taxon>Kitasatosporales</taxon>
        <taxon>Streptomycetaceae</taxon>
        <taxon>Streptomyces</taxon>
    </lineage>
</organism>
<protein>
    <submittedName>
        <fullName evidence="1">DUF2771 domain-containing protein</fullName>
    </submittedName>
</protein>
<gene>
    <name evidence="1" type="ORF">QCN29_12740</name>
</gene>